<organism evidence="1 2">
    <name type="scientific">Bradymonas sediminis</name>
    <dbReference type="NCBI Taxonomy" id="1548548"/>
    <lineage>
        <taxon>Bacteria</taxon>
        <taxon>Deltaproteobacteria</taxon>
        <taxon>Bradymonadales</taxon>
        <taxon>Bradymonadaceae</taxon>
        <taxon>Bradymonas</taxon>
    </lineage>
</organism>
<dbReference type="Gene3D" id="3.30.1330.30">
    <property type="match status" value="1"/>
</dbReference>
<name>A0A2Z4FKN3_9DELT</name>
<evidence type="ECO:0000313" key="2">
    <source>
        <dbReference type="Proteomes" id="UP000249799"/>
    </source>
</evidence>
<dbReference type="Gene3D" id="3.30.1230.10">
    <property type="entry name" value="YlxR-like"/>
    <property type="match status" value="1"/>
</dbReference>
<dbReference type="RefSeq" id="WP_111334301.1">
    <property type="nucleotide sequence ID" value="NZ_CP030032.1"/>
</dbReference>
<gene>
    <name evidence="1" type="ORF">DN745_09505</name>
</gene>
<accession>A0A2Z4FKN3</accession>
<evidence type="ECO:0000313" key="1">
    <source>
        <dbReference type="EMBL" id="AWV89557.1"/>
    </source>
</evidence>
<protein>
    <submittedName>
        <fullName evidence="1">Uncharacterized protein</fullName>
    </submittedName>
</protein>
<sequence>MSCREPAQKEDLERFIYHEEGGLIYDLRQKAPGRGAYVHARRECLLGAAQKGGFSRGFKTKVQVDADTLIDDVCIGVYRRLQEGLRVALKSQKLFLGGTAVAEAVKSDQVALLLVARDASESTRHKFSSNAERKGIPVRQTLSGEELGALSGRAFVAVVAVAPSRCLARIRRDIDIKEHLESL</sequence>
<dbReference type="Pfam" id="PF04296">
    <property type="entry name" value="YlxR"/>
    <property type="match status" value="1"/>
</dbReference>
<dbReference type="Proteomes" id="UP000249799">
    <property type="component" value="Chromosome"/>
</dbReference>
<dbReference type="InterPro" id="IPR007393">
    <property type="entry name" value="YlxR_dom"/>
</dbReference>
<dbReference type="AlphaFoldDB" id="A0A2Z4FKN3"/>
<reference evidence="1 2" key="1">
    <citation type="submission" date="2018-06" db="EMBL/GenBank/DDBJ databases">
        <title>Lujinxingia sediminis gen. nov. sp. nov., a new facultative anaerobic member of the class Deltaproteobacteria, and proposal of Lujinxingaceae fam. nov.</title>
        <authorList>
            <person name="Guo L.-Y."/>
            <person name="Li C.-M."/>
            <person name="Wang S."/>
            <person name="Du Z.-J."/>
        </authorList>
    </citation>
    <scope>NUCLEOTIDE SEQUENCE [LARGE SCALE GENOMIC DNA]</scope>
    <source>
        <strain evidence="1 2">FA350</strain>
    </source>
</reference>
<dbReference type="InterPro" id="IPR004038">
    <property type="entry name" value="Ribosomal_eL8/eL30/eS12/Gad45"/>
</dbReference>
<dbReference type="SUPFAM" id="SSF64376">
    <property type="entry name" value="YlxR-like"/>
    <property type="match status" value="1"/>
</dbReference>
<dbReference type="KEGG" id="bsed:DN745_09505"/>
<dbReference type="EMBL" id="CP030032">
    <property type="protein sequence ID" value="AWV89557.1"/>
    <property type="molecule type" value="Genomic_DNA"/>
</dbReference>
<dbReference type="InterPro" id="IPR035931">
    <property type="entry name" value="YlxR-like_sf"/>
</dbReference>
<dbReference type="OrthoDB" id="9813251at2"/>
<dbReference type="PANTHER" id="PTHR34215:SF1">
    <property type="entry name" value="YLXR DOMAIN-CONTAINING PROTEIN"/>
    <property type="match status" value="1"/>
</dbReference>
<keyword evidence="2" id="KW-1185">Reference proteome</keyword>
<proteinExistence type="predicted"/>
<dbReference type="PANTHER" id="PTHR34215">
    <property type="entry name" value="BLL0784 PROTEIN"/>
    <property type="match status" value="1"/>
</dbReference>
<dbReference type="InterPro" id="IPR037465">
    <property type="entry name" value="YlxR"/>
</dbReference>
<dbReference type="SUPFAM" id="SSF55315">
    <property type="entry name" value="L30e-like"/>
    <property type="match status" value="1"/>
</dbReference>
<dbReference type="Pfam" id="PF01248">
    <property type="entry name" value="Ribosomal_L7Ae"/>
    <property type="match status" value="1"/>
</dbReference>
<dbReference type="InterPro" id="IPR029064">
    <property type="entry name" value="Ribosomal_eL30-like_sf"/>
</dbReference>